<evidence type="ECO:0000313" key="3">
    <source>
        <dbReference type="Proteomes" id="UP000654482"/>
    </source>
</evidence>
<keyword evidence="1" id="KW-1133">Transmembrane helix</keyword>
<evidence type="ECO:0000256" key="1">
    <source>
        <dbReference type="SAM" id="Phobius"/>
    </source>
</evidence>
<keyword evidence="1" id="KW-0812">Transmembrane</keyword>
<name>A0A8J7IWQ3_9CYAN</name>
<dbReference type="RefSeq" id="WP_194031300.1">
    <property type="nucleotide sequence ID" value="NZ_JADEWZ010000040.1"/>
</dbReference>
<feature type="transmembrane region" description="Helical" evidence="1">
    <location>
        <begin position="93"/>
        <end position="115"/>
    </location>
</feature>
<keyword evidence="3" id="KW-1185">Reference proteome</keyword>
<dbReference type="Proteomes" id="UP000654482">
    <property type="component" value="Unassembled WGS sequence"/>
</dbReference>
<feature type="transmembrane region" description="Helical" evidence="1">
    <location>
        <begin position="57"/>
        <end position="81"/>
    </location>
</feature>
<dbReference type="AlphaFoldDB" id="A0A8J7IWQ3"/>
<sequence length="124" mass="14092">MDAQKLDELAQRFKTSPGRILDIILELRSKGCPPEMLSQVLFNELLIRNFERVAKRLLIILGSCNLIISIVFLFLQLMLIPQNFRYDPVLKTVLGWGILGIFLSASIAIAGIVFCRKILENFTI</sequence>
<reference evidence="2" key="1">
    <citation type="submission" date="2020-10" db="EMBL/GenBank/DDBJ databases">
        <authorList>
            <person name="Castelo-Branco R."/>
            <person name="Eusebio N."/>
            <person name="Adriana R."/>
            <person name="Vieira A."/>
            <person name="Brugerolle De Fraissinette N."/>
            <person name="Rezende De Castro R."/>
            <person name="Schneider M.P."/>
            <person name="Vasconcelos V."/>
            <person name="Leao P.N."/>
        </authorList>
    </citation>
    <scope>NUCLEOTIDE SEQUENCE</scope>
    <source>
        <strain evidence="2">LEGE 07157</strain>
    </source>
</reference>
<proteinExistence type="predicted"/>
<protein>
    <submittedName>
        <fullName evidence="2">Uncharacterized protein</fullName>
    </submittedName>
</protein>
<accession>A0A8J7IWQ3</accession>
<comment type="caution">
    <text evidence="2">The sequence shown here is derived from an EMBL/GenBank/DDBJ whole genome shotgun (WGS) entry which is preliminary data.</text>
</comment>
<evidence type="ECO:0000313" key="2">
    <source>
        <dbReference type="EMBL" id="MBE9118213.1"/>
    </source>
</evidence>
<keyword evidence="1" id="KW-0472">Membrane</keyword>
<dbReference type="EMBL" id="JADEWZ010000040">
    <property type="protein sequence ID" value="MBE9118213.1"/>
    <property type="molecule type" value="Genomic_DNA"/>
</dbReference>
<gene>
    <name evidence="2" type="ORF">IQ249_20165</name>
</gene>
<organism evidence="2 3">
    <name type="scientific">Lusitaniella coriacea LEGE 07157</name>
    <dbReference type="NCBI Taxonomy" id="945747"/>
    <lineage>
        <taxon>Bacteria</taxon>
        <taxon>Bacillati</taxon>
        <taxon>Cyanobacteriota</taxon>
        <taxon>Cyanophyceae</taxon>
        <taxon>Spirulinales</taxon>
        <taxon>Lusitaniellaceae</taxon>
        <taxon>Lusitaniella</taxon>
    </lineage>
</organism>